<dbReference type="GO" id="GO:0003677">
    <property type="term" value="F:DNA binding"/>
    <property type="evidence" value="ECO:0007669"/>
    <property type="project" value="UniProtKB-KW"/>
</dbReference>
<evidence type="ECO:0000313" key="16">
    <source>
        <dbReference type="Proteomes" id="UP000177097"/>
    </source>
</evidence>
<keyword evidence="8 13" id="KW-0460">Magnesium</keyword>
<dbReference type="CDD" id="cd16962">
    <property type="entry name" value="RuvC"/>
    <property type="match status" value="1"/>
</dbReference>
<dbReference type="PANTHER" id="PTHR30194">
    <property type="entry name" value="CROSSOVER JUNCTION ENDODEOXYRIBONUCLEASE RUVC"/>
    <property type="match status" value="1"/>
</dbReference>
<comment type="catalytic activity">
    <reaction evidence="12 13">
        <text>Endonucleolytic cleavage at a junction such as a reciprocal single-stranded crossover between two homologous DNA duplexes (Holliday junction).</text>
        <dbReference type="EC" id="3.1.21.10"/>
    </reaction>
</comment>
<dbReference type="GO" id="GO:0048476">
    <property type="term" value="C:Holliday junction resolvase complex"/>
    <property type="evidence" value="ECO:0007669"/>
    <property type="project" value="UniProtKB-UniRule"/>
</dbReference>
<accession>A0A1F7TZF3</accession>
<evidence type="ECO:0000256" key="8">
    <source>
        <dbReference type="ARBA" id="ARBA00022842"/>
    </source>
</evidence>
<evidence type="ECO:0000313" key="15">
    <source>
        <dbReference type="EMBL" id="OGL71326.1"/>
    </source>
</evidence>
<comment type="caution">
    <text evidence="15">The sequence shown here is derived from an EMBL/GenBank/DDBJ whole genome shotgun (WGS) entry which is preliminary data.</text>
</comment>
<reference evidence="15 16" key="1">
    <citation type="journal article" date="2016" name="Nat. Commun.">
        <title>Thousands of microbial genomes shed light on interconnected biogeochemical processes in an aquifer system.</title>
        <authorList>
            <person name="Anantharaman K."/>
            <person name="Brown C.T."/>
            <person name="Hug L.A."/>
            <person name="Sharon I."/>
            <person name="Castelle C.J."/>
            <person name="Probst A.J."/>
            <person name="Thomas B.C."/>
            <person name="Singh A."/>
            <person name="Wilkins M.J."/>
            <person name="Karaoz U."/>
            <person name="Brodie E.L."/>
            <person name="Williams K.H."/>
            <person name="Hubbard S.S."/>
            <person name="Banfield J.F."/>
        </authorList>
    </citation>
    <scope>NUCLEOTIDE SEQUENCE [LARGE SCALE GENOMIC DNA]</scope>
</reference>
<dbReference type="InterPro" id="IPR012337">
    <property type="entry name" value="RNaseH-like_sf"/>
</dbReference>
<feature type="active site" evidence="13">
    <location>
        <position position="139"/>
    </location>
</feature>
<keyword evidence="4 13" id="KW-0479">Metal-binding</keyword>
<dbReference type="GO" id="GO:0000287">
    <property type="term" value="F:magnesium ion binding"/>
    <property type="evidence" value="ECO:0007669"/>
    <property type="project" value="UniProtKB-UniRule"/>
</dbReference>
<dbReference type="Gene3D" id="3.30.420.10">
    <property type="entry name" value="Ribonuclease H-like superfamily/Ribonuclease H"/>
    <property type="match status" value="1"/>
</dbReference>
<dbReference type="PRINTS" id="PR00696">
    <property type="entry name" value="RSOLVASERUVC"/>
</dbReference>
<comment type="subcellular location">
    <subcellularLocation>
        <location evidence="13">Cytoplasm</location>
    </subcellularLocation>
</comment>
<dbReference type="InterPro" id="IPR020563">
    <property type="entry name" value="X-over_junc_endoDNase_Mg_BS"/>
</dbReference>
<sequence length="153" mass="16393">MIILGIDPGYGRMGWAVVRNGRTLELIAAGCIETTSDLAHAKRLSQIAIEVRELLETHRPDRVVIEQLLFTKNQTTGIAVAEARGVVLAVAGAFNTDVVEVGPMQVKQAVTGYGHADKRQVQEMVARLLNLKKAPTPDDAADACAIAIAGSHR</sequence>
<feature type="binding site" evidence="13">
    <location>
        <position position="139"/>
    </location>
    <ligand>
        <name>Mg(2+)</name>
        <dbReference type="ChEBI" id="CHEBI:18420"/>
        <label>1</label>
    </ligand>
</feature>
<dbReference type="PANTHER" id="PTHR30194:SF3">
    <property type="entry name" value="CROSSOVER JUNCTION ENDODEOXYRIBONUCLEASE RUVC"/>
    <property type="match status" value="1"/>
</dbReference>
<comment type="similarity">
    <text evidence="1 13">Belongs to the RuvC family.</text>
</comment>
<keyword evidence="2 13" id="KW-0963">Cytoplasm</keyword>
<dbReference type="HAMAP" id="MF_00034">
    <property type="entry name" value="RuvC"/>
    <property type="match status" value="1"/>
</dbReference>
<dbReference type="SUPFAM" id="SSF53098">
    <property type="entry name" value="Ribonuclease H-like"/>
    <property type="match status" value="1"/>
</dbReference>
<dbReference type="GO" id="GO:0006310">
    <property type="term" value="P:DNA recombination"/>
    <property type="evidence" value="ECO:0007669"/>
    <property type="project" value="UniProtKB-UniRule"/>
</dbReference>
<evidence type="ECO:0000256" key="6">
    <source>
        <dbReference type="ARBA" id="ARBA00022763"/>
    </source>
</evidence>
<proteinExistence type="inferred from homology"/>
<feature type="active site" evidence="13">
    <location>
        <position position="66"/>
    </location>
</feature>
<evidence type="ECO:0000256" key="14">
    <source>
        <dbReference type="NCBIfam" id="TIGR00228"/>
    </source>
</evidence>
<dbReference type="EMBL" id="MGDX01000015">
    <property type="protein sequence ID" value="OGL71326.1"/>
    <property type="molecule type" value="Genomic_DNA"/>
</dbReference>
<evidence type="ECO:0000256" key="9">
    <source>
        <dbReference type="ARBA" id="ARBA00023125"/>
    </source>
</evidence>
<dbReference type="NCBIfam" id="NF000711">
    <property type="entry name" value="PRK00039.2-1"/>
    <property type="match status" value="1"/>
</dbReference>
<dbReference type="GO" id="GO:0008821">
    <property type="term" value="F:crossover junction DNA endonuclease activity"/>
    <property type="evidence" value="ECO:0007669"/>
    <property type="project" value="UniProtKB-UniRule"/>
</dbReference>
<comment type="subunit">
    <text evidence="13">Homodimer which binds Holliday junction (HJ) DNA. The HJ becomes 2-fold symmetrical on binding to RuvC with unstacked arms; it has a different conformation from HJ DNA in complex with RuvA. In the full resolvosome a probable DNA-RuvA(4)-RuvB(12)-RuvC(2) complex forms which resolves the HJ.</text>
</comment>
<gene>
    <name evidence="13" type="primary">ruvC</name>
    <name evidence="15" type="ORF">A3C17_04690</name>
</gene>
<dbReference type="InterPro" id="IPR002176">
    <property type="entry name" value="X-over_junc_endoDNase_RuvC"/>
</dbReference>
<feature type="binding site" evidence="13">
    <location>
        <position position="7"/>
    </location>
    <ligand>
        <name>Mg(2+)</name>
        <dbReference type="ChEBI" id="CHEBI:18420"/>
        <label>1</label>
    </ligand>
</feature>
<evidence type="ECO:0000256" key="3">
    <source>
        <dbReference type="ARBA" id="ARBA00022722"/>
    </source>
</evidence>
<dbReference type="PROSITE" id="PS01321">
    <property type="entry name" value="RUVC"/>
    <property type="match status" value="1"/>
</dbReference>
<dbReference type="InterPro" id="IPR036397">
    <property type="entry name" value="RNaseH_sf"/>
</dbReference>
<dbReference type="Pfam" id="PF02075">
    <property type="entry name" value="RuvC"/>
    <property type="match status" value="1"/>
</dbReference>
<dbReference type="AlphaFoldDB" id="A0A1F7TZF3"/>
<keyword evidence="11 13" id="KW-0234">DNA repair</keyword>
<evidence type="ECO:0000256" key="5">
    <source>
        <dbReference type="ARBA" id="ARBA00022759"/>
    </source>
</evidence>
<evidence type="ECO:0000256" key="4">
    <source>
        <dbReference type="ARBA" id="ARBA00022723"/>
    </source>
</evidence>
<evidence type="ECO:0000256" key="11">
    <source>
        <dbReference type="ARBA" id="ARBA00023204"/>
    </source>
</evidence>
<evidence type="ECO:0000256" key="10">
    <source>
        <dbReference type="ARBA" id="ARBA00023172"/>
    </source>
</evidence>
<keyword evidence="7 13" id="KW-0378">Hydrolase</keyword>
<evidence type="ECO:0000256" key="2">
    <source>
        <dbReference type="ARBA" id="ARBA00022490"/>
    </source>
</evidence>
<dbReference type="GO" id="GO:0005737">
    <property type="term" value="C:cytoplasm"/>
    <property type="evidence" value="ECO:0007669"/>
    <property type="project" value="UniProtKB-SubCell"/>
</dbReference>
<name>A0A1F7TZF3_9BACT</name>
<keyword evidence="6 13" id="KW-0227">DNA damage</keyword>
<evidence type="ECO:0000256" key="7">
    <source>
        <dbReference type="ARBA" id="ARBA00022801"/>
    </source>
</evidence>
<feature type="binding site" evidence="13">
    <location>
        <position position="66"/>
    </location>
    <ligand>
        <name>Mg(2+)</name>
        <dbReference type="ChEBI" id="CHEBI:18420"/>
        <label>2</label>
    </ligand>
</feature>
<dbReference type="GO" id="GO:0006281">
    <property type="term" value="P:DNA repair"/>
    <property type="evidence" value="ECO:0007669"/>
    <property type="project" value="UniProtKB-UniRule"/>
</dbReference>
<dbReference type="NCBIfam" id="TIGR00228">
    <property type="entry name" value="ruvC"/>
    <property type="match status" value="1"/>
</dbReference>
<keyword evidence="3 13" id="KW-0540">Nuclease</keyword>
<keyword evidence="5 13" id="KW-0255">Endonuclease</keyword>
<dbReference type="FunFam" id="3.30.420.10:FF:000002">
    <property type="entry name" value="Crossover junction endodeoxyribonuclease RuvC"/>
    <property type="match status" value="1"/>
</dbReference>
<feature type="active site" evidence="13">
    <location>
        <position position="7"/>
    </location>
</feature>
<evidence type="ECO:0000256" key="1">
    <source>
        <dbReference type="ARBA" id="ARBA00009518"/>
    </source>
</evidence>
<keyword evidence="10 13" id="KW-0233">DNA recombination</keyword>
<organism evidence="15 16">
    <name type="scientific">Candidatus Uhrbacteria bacterium RIFCSPHIGHO2_02_FULL_53_13</name>
    <dbReference type="NCBI Taxonomy" id="1802389"/>
    <lineage>
        <taxon>Bacteria</taxon>
        <taxon>Candidatus Uhriibacteriota</taxon>
    </lineage>
</organism>
<comment type="cofactor">
    <cofactor evidence="13">
        <name>Mg(2+)</name>
        <dbReference type="ChEBI" id="CHEBI:18420"/>
    </cofactor>
    <text evidence="13">Binds 2 Mg(2+) ion per subunit.</text>
</comment>
<dbReference type="Proteomes" id="UP000177097">
    <property type="component" value="Unassembled WGS sequence"/>
</dbReference>
<dbReference type="STRING" id="1802389.A3C17_04690"/>
<dbReference type="EC" id="3.1.21.10" evidence="13 14"/>
<comment type="function">
    <text evidence="13">The RuvA-RuvB-RuvC complex processes Holliday junction (HJ) DNA during genetic recombination and DNA repair. Endonuclease that resolves HJ intermediates. Cleaves cruciform DNA by making single-stranded nicks across the HJ at symmetrical positions within the homologous arms, yielding a 5'-phosphate and a 3'-hydroxyl group; requires a central core of homology in the junction. The consensus cleavage sequence is 5'-(A/T)TT(C/G)-3'. Cleavage occurs on the 3'-side of the TT dinucleotide at the point of strand exchange. HJ branch migration catalyzed by RuvA-RuvB allows RuvC to scan DNA until it finds its consensus sequence, where it cleaves and resolves the cruciform DNA.</text>
</comment>
<evidence type="ECO:0000256" key="12">
    <source>
        <dbReference type="ARBA" id="ARBA00029354"/>
    </source>
</evidence>
<protein>
    <recommendedName>
        <fullName evidence="13 14">Crossover junction endodeoxyribonuclease RuvC</fullName>
        <ecNumber evidence="13 14">3.1.21.10</ecNumber>
    </recommendedName>
    <alternativeName>
        <fullName evidence="13">Holliday junction nuclease RuvC</fullName>
    </alternativeName>
    <alternativeName>
        <fullName evidence="13">Holliday junction resolvase RuvC</fullName>
    </alternativeName>
</protein>
<evidence type="ECO:0000256" key="13">
    <source>
        <dbReference type="HAMAP-Rule" id="MF_00034"/>
    </source>
</evidence>
<keyword evidence="9 13" id="KW-0238">DNA-binding</keyword>